<dbReference type="AlphaFoldDB" id="A0ABD0QIZ0"/>
<feature type="compositionally biased region" description="Polar residues" evidence="1">
    <location>
        <begin position="42"/>
        <end position="56"/>
    </location>
</feature>
<gene>
    <name evidence="2" type="ORF">M9458_017698</name>
</gene>
<protein>
    <submittedName>
        <fullName evidence="2">Uncharacterized protein</fullName>
    </submittedName>
</protein>
<feature type="region of interest" description="Disordered" evidence="1">
    <location>
        <begin position="1"/>
        <end position="66"/>
    </location>
</feature>
<name>A0ABD0QIZ0_CIRMR</name>
<sequence>NRSSFPACSMNNLASATPDPEPSQPPPRHAEHKPEPTADGSHVTSATKEPSPTGATEQAIAAEREE</sequence>
<evidence type="ECO:0000313" key="2">
    <source>
        <dbReference type="EMBL" id="KAL0186028.1"/>
    </source>
</evidence>
<comment type="caution">
    <text evidence="2">The sequence shown here is derived from an EMBL/GenBank/DDBJ whole genome shotgun (WGS) entry which is preliminary data.</text>
</comment>
<dbReference type="EMBL" id="JAMKFB020000008">
    <property type="protein sequence ID" value="KAL0186028.1"/>
    <property type="molecule type" value="Genomic_DNA"/>
</dbReference>
<feature type="non-terminal residue" evidence="2">
    <location>
        <position position="66"/>
    </location>
</feature>
<feature type="compositionally biased region" description="Polar residues" evidence="1">
    <location>
        <begin position="1"/>
        <end position="15"/>
    </location>
</feature>
<proteinExistence type="predicted"/>
<dbReference type="Proteomes" id="UP001529510">
    <property type="component" value="Unassembled WGS sequence"/>
</dbReference>
<evidence type="ECO:0000313" key="3">
    <source>
        <dbReference type="Proteomes" id="UP001529510"/>
    </source>
</evidence>
<keyword evidence="3" id="KW-1185">Reference proteome</keyword>
<reference evidence="2 3" key="1">
    <citation type="submission" date="2024-05" db="EMBL/GenBank/DDBJ databases">
        <title>Genome sequencing and assembly of Indian major carp, Cirrhinus mrigala (Hamilton, 1822).</title>
        <authorList>
            <person name="Mohindra V."/>
            <person name="Chowdhury L.M."/>
            <person name="Lal K."/>
            <person name="Jena J.K."/>
        </authorList>
    </citation>
    <scope>NUCLEOTIDE SEQUENCE [LARGE SCALE GENOMIC DNA]</scope>
    <source>
        <strain evidence="2">CM1030</strain>
        <tissue evidence="2">Blood</tissue>
    </source>
</reference>
<organism evidence="2 3">
    <name type="scientific">Cirrhinus mrigala</name>
    <name type="common">Mrigala</name>
    <dbReference type="NCBI Taxonomy" id="683832"/>
    <lineage>
        <taxon>Eukaryota</taxon>
        <taxon>Metazoa</taxon>
        <taxon>Chordata</taxon>
        <taxon>Craniata</taxon>
        <taxon>Vertebrata</taxon>
        <taxon>Euteleostomi</taxon>
        <taxon>Actinopterygii</taxon>
        <taxon>Neopterygii</taxon>
        <taxon>Teleostei</taxon>
        <taxon>Ostariophysi</taxon>
        <taxon>Cypriniformes</taxon>
        <taxon>Cyprinidae</taxon>
        <taxon>Labeoninae</taxon>
        <taxon>Labeonini</taxon>
        <taxon>Cirrhinus</taxon>
    </lineage>
</organism>
<accession>A0ABD0QIZ0</accession>
<evidence type="ECO:0000256" key="1">
    <source>
        <dbReference type="SAM" id="MobiDB-lite"/>
    </source>
</evidence>
<feature type="non-terminal residue" evidence="2">
    <location>
        <position position="1"/>
    </location>
</feature>